<dbReference type="STRING" id="1121338.CLTEP_01580"/>
<dbReference type="CDD" id="cd06558">
    <property type="entry name" value="crotonase-like"/>
    <property type="match status" value="1"/>
</dbReference>
<proteinExistence type="inferred from homology"/>
<dbReference type="PATRIC" id="fig|1121338.3.peg.160"/>
<dbReference type="GO" id="GO:0018812">
    <property type="term" value="F:3-hydroxyacyl-CoA dehydratase activity"/>
    <property type="evidence" value="ECO:0007669"/>
    <property type="project" value="UniProtKB-EC"/>
</dbReference>
<dbReference type="Pfam" id="PF00378">
    <property type="entry name" value="ECH_1"/>
    <property type="match status" value="1"/>
</dbReference>
<dbReference type="InterPro" id="IPR018376">
    <property type="entry name" value="Enoyl-CoA_hyd/isom_CS"/>
</dbReference>
<keyword evidence="9" id="KW-1185">Reference proteome</keyword>
<reference evidence="8 9" key="1">
    <citation type="submission" date="2016-02" db="EMBL/GenBank/DDBJ databases">
        <title>Genome sequence of Clostridium tepidiprofundi DSM 19306.</title>
        <authorList>
            <person name="Poehlein A."/>
            <person name="Daniel R."/>
        </authorList>
    </citation>
    <scope>NUCLEOTIDE SEQUENCE [LARGE SCALE GENOMIC DNA]</scope>
    <source>
        <strain evidence="8 9">DSM 19306</strain>
    </source>
</reference>
<comment type="subunit">
    <text evidence="3">Homotetramer.</text>
</comment>
<dbReference type="InterPro" id="IPR014748">
    <property type="entry name" value="Enoyl-CoA_hydra_C"/>
</dbReference>
<accession>A0A151B766</accession>
<gene>
    <name evidence="8" type="primary">echA8</name>
    <name evidence="8" type="ORF">CLTEP_01580</name>
</gene>
<dbReference type="AlphaFoldDB" id="A0A151B766"/>
<dbReference type="PANTHER" id="PTHR11941">
    <property type="entry name" value="ENOYL-COA HYDRATASE-RELATED"/>
    <property type="match status" value="1"/>
</dbReference>
<dbReference type="RefSeq" id="WP_066821073.1">
    <property type="nucleotide sequence ID" value="NZ_LTBA01000001.1"/>
</dbReference>
<evidence type="ECO:0000256" key="4">
    <source>
        <dbReference type="ARBA" id="ARBA00023239"/>
    </source>
</evidence>
<name>A0A151B766_9CLOT</name>
<dbReference type="PROSITE" id="PS00166">
    <property type="entry name" value="ENOYL_COA_HYDRATASE"/>
    <property type="match status" value="1"/>
</dbReference>
<dbReference type="OrthoDB" id="9775794at2"/>
<evidence type="ECO:0000256" key="7">
    <source>
        <dbReference type="RuleBase" id="RU003707"/>
    </source>
</evidence>
<dbReference type="EC" id="4.2.1.150" evidence="6"/>
<keyword evidence="4 8" id="KW-0456">Lyase</keyword>
<evidence type="ECO:0000256" key="1">
    <source>
        <dbReference type="ARBA" id="ARBA00005086"/>
    </source>
</evidence>
<evidence type="ECO:0000313" key="9">
    <source>
        <dbReference type="Proteomes" id="UP000075531"/>
    </source>
</evidence>
<dbReference type="FunFam" id="3.90.226.10:FF:000009">
    <property type="entry name" value="Carnitinyl-CoA dehydratase"/>
    <property type="match status" value="1"/>
</dbReference>
<evidence type="ECO:0000256" key="3">
    <source>
        <dbReference type="ARBA" id="ARBA00011881"/>
    </source>
</evidence>
<dbReference type="FunFam" id="1.10.12.10:FF:000001">
    <property type="entry name" value="Probable enoyl-CoA hydratase, mitochondrial"/>
    <property type="match status" value="1"/>
</dbReference>
<evidence type="ECO:0000256" key="6">
    <source>
        <dbReference type="ARBA" id="ARBA00067035"/>
    </source>
</evidence>
<comment type="pathway">
    <text evidence="1">Lipid metabolism; butanoate metabolism.</text>
</comment>
<dbReference type="Proteomes" id="UP000075531">
    <property type="component" value="Unassembled WGS sequence"/>
</dbReference>
<comment type="caution">
    <text evidence="8">The sequence shown here is derived from an EMBL/GenBank/DDBJ whole genome shotgun (WGS) entry which is preliminary data.</text>
</comment>
<dbReference type="GO" id="GO:0006635">
    <property type="term" value="P:fatty acid beta-oxidation"/>
    <property type="evidence" value="ECO:0007669"/>
    <property type="project" value="TreeGrafter"/>
</dbReference>
<comment type="similarity">
    <text evidence="2 7">Belongs to the enoyl-CoA hydratase/isomerase family.</text>
</comment>
<dbReference type="Gene3D" id="1.10.12.10">
    <property type="entry name" value="Lyase 2-enoyl-coa Hydratase, Chain A, domain 2"/>
    <property type="match status" value="1"/>
</dbReference>
<organism evidence="8 9">
    <name type="scientific">Clostridium tepidiprofundi DSM 19306</name>
    <dbReference type="NCBI Taxonomy" id="1121338"/>
    <lineage>
        <taxon>Bacteria</taxon>
        <taxon>Bacillati</taxon>
        <taxon>Bacillota</taxon>
        <taxon>Clostridia</taxon>
        <taxon>Eubacteriales</taxon>
        <taxon>Clostridiaceae</taxon>
        <taxon>Clostridium</taxon>
    </lineage>
</organism>
<sequence>MEYKNILLKKEGNIAILSFNRPKVLNALSTDVLIELDKAVDEIIKDEDIFVLILTGEGKAFIAGADISEMKDMNPNEGRNFGELGSKVFRKIELMEKPVIAAVNGFALGGGCELAMSCDIRIASEKAKFGQPEVGLGITPGFSGTQRLSRLVGVSKAKELIFTGDIINAKEAERIGLVNKVVAQEELMNEAMKMANKIASNGQIAVRYSKTAINKGIDTHIEAGIEIEKNLFGLCFGSIDQKEGMSAFLEKRKPMFSNK</sequence>
<evidence type="ECO:0000256" key="5">
    <source>
        <dbReference type="ARBA" id="ARBA00050624"/>
    </source>
</evidence>
<dbReference type="SUPFAM" id="SSF52096">
    <property type="entry name" value="ClpP/crotonase"/>
    <property type="match status" value="1"/>
</dbReference>
<protein>
    <recommendedName>
        <fullName evidence="6">short-chain-enoyl-CoA hydratase</fullName>
        <ecNumber evidence="6">4.2.1.150</ecNumber>
    </recommendedName>
</protein>
<dbReference type="PANTHER" id="PTHR11941:SF54">
    <property type="entry name" value="ENOYL-COA HYDRATASE, MITOCHONDRIAL"/>
    <property type="match status" value="1"/>
</dbReference>
<dbReference type="Gene3D" id="3.90.226.10">
    <property type="entry name" value="2-enoyl-CoA Hydratase, Chain A, domain 1"/>
    <property type="match status" value="1"/>
</dbReference>
<dbReference type="InterPro" id="IPR001753">
    <property type="entry name" value="Enoyl-CoA_hydra/iso"/>
</dbReference>
<dbReference type="InterPro" id="IPR029045">
    <property type="entry name" value="ClpP/crotonase-like_dom_sf"/>
</dbReference>
<dbReference type="EMBL" id="LTBA01000001">
    <property type="protein sequence ID" value="KYH35765.1"/>
    <property type="molecule type" value="Genomic_DNA"/>
</dbReference>
<dbReference type="NCBIfam" id="NF004475">
    <property type="entry name" value="PRK05809.1"/>
    <property type="match status" value="1"/>
</dbReference>
<evidence type="ECO:0000313" key="8">
    <source>
        <dbReference type="EMBL" id="KYH35765.1"/>
    </source>
</evidence>
<evidence type="ECO:0000256" key="2">
    <source>
        <dbReference type="ARBA" id="ARBA00005254"/>
    </source>
</evidence>
<comment type="catalytic activity">
    <reaction evidence="5">
        <text>a short-chain (3S)-3-hydroxyacyl-CoA = a short-chain (2E)-enoyl-CoA + H2O</text>
        <dbReference type="Rhea" id="RHEA:52664"/>
        <dbReference type="ChEBI" id="CHEBI:15377"/>
        <dbReference type="ChEBI" id="CHEBI:87488"/>
        <dbReference type="ChEBI" id="CHEBI:136760"/>
        <dbReference type="EC" id="4.2.1.150"/>
    </reaction>
</comment>